<evidence type="ECO:0000256" key="1">
    <source>
        <dbReference type="SAM" id="MobiDB-lite"/>
    </source>
</evidence>
<sequence length="48" mass="5503">MIFIRMSSSPSNKSSSLQATLQPYHKAPQKQWKPTTNHTPPSWQQIAH</sequence>
<name>A0A2P2MX83_RHIMU</name>
<protein>
    <submittedName>
        <fullName evidence="2">Uncharacterized protein</fullName>
    </submittedName>
</protein>
<evidence type="ECO:0000313" key="2">
    <source>
        <dbReference type="EMBL" id="MBX34825.1"/>
    </source>
</evidence>
<proteinExistence type="predicted"/>
<feature type="compositionally biased region" description="Polar residues" evidence="1">
    <location>
        <begin position="32"/>
        <end position="48"/>
    </location>
</feature>
<accession>A0A2P2MX83</accession>
<feature type="compositionally biased region" description="Low complexity" evidence="1">
    <location>
        <begin position="7"/>
        <end position="16"/>
    </location>
</feature>
<reference evidence="2" key="1">
    <citation type="submission" date="2018-02" db="EMBL/GenBank/DDBJ databases">
        <title>Rhizophora mucronata_Transcriptome.</title>
        <authorList>
            <person name="Meera S.P."/>
            <person name="Sreeshan A."/>
            <person name="Augustine A."/>
        </authorList>
    </citation>
    <scope>NUCLEOTIDE SEQUENCE</scope>
    <source>
        <tissue evidence="2">Leaf</tissue>
    </source>
</reference>
<organism evidence="2">
    <name type="scientific">Rhizophora mucronata</name>
    <name type="common">Asiatic mangrove</name>
    <dbReference type="NCBI Taxonomy" id="61149"/>
    <lineage>
        <taxon>Eukaryota</taxon>
        <taxon>Viridiplantae</taxon>
        <taxon>Streptophyta</taxon>
        <taxon>Embryophyta</taxon>
        <taxon>Tracheophyta</taxon>
        <taxon>Spermatophyta</taxon>
        <taxon>Magnoliopsida</taxon>
        <taxon>eudicotyledons</taxon>
        <taxon>Gunneridae</taxon>
        <taxon>Pentapetalae</taxon>
        <taxon>rosids</taxon>
        <taxon>fabids</taxon>
        <taxon>Malpighiales</taxon>
        <taxon>Rhizophoraceae</taxon>
        <taxon>Rhizophora</taxon>
    </lineage>
</organism>
<dbReference type="EMBL" id="GGEC01054341">
    <property type="protein sequence ID" value="MBX34825.1"/>
    <property type="molecule type" value="Transcribed_RNA"/>
</dbReference>
<dbReference type="AlphaFoldDB" id="A0A2P2MX83"/>
<feature type="region of interest" description="Disordered" evidence="1">
    <location>
        <begin position="1"/>
        <end position="48"/>
    </location>
</feature>